<dbReference type="OrthoDB" id="9936937at2759"/>
<accession>A0A9Q5N8A5</accession>
<feature type="compositionally biased region" description="Basic and acidic residues" evidence="1">
    <location>
        <begin position="82"/>
        <end position="91"/>
    </location>
</feature>
<name>A0A9Q5N8A5_SANBA</name>
<reference evidence="4" key="1">
    <citation type="submission" date="2016-06" db="EMBL/GenBank/DDBJ databases">
        <title>Draft Genome sequence of the fungus Inonotus baumii.</title>
        <authorList>
            <person name="Zhu H."/>
            <person name="Lin W."/>
        </authorList>
    </citation>
    <scope>NUCLEOTIDE SEQUENCE</scope>
    <source>
        <strain evidence="4">821</strain>
    </source>
</reference>
<dbReference type="PANTHER" id="PTHR36855:SF1">
    <property type="entry name" value="PEROXISOME MEMBRANE ANCHOR PROTEIN PEX14P N-TERMINAL DOMAIN-CONTAINING PROTEIN"/>
    <property type="match status" value="1"/>
</dbReference>
<dbReference type="InterPro" id="IPR040554">
    <property type="entry name" value="KPWE_PEX14_dom"/>
</dbReference>
<feature type="domain" description="PEX14-like helix-turn-helix" evidence="3">
    <location>
        <begin position="6"/>
        <end position="70"/>
    </location>
</feature>
<protein>
    <submittedName>
        <fullName evidence="4">Uncharacterized protein</fullName>
    </submittedName>
</protein>
<dbReference type="PANTHER" id="PTHR36855">
    <property type="entry name" value="CHROMOSOME 10, WHOLE GENOME SHOTGUN SEQUENCE"/>
    <property type="match status" value="1"/>
</dbReference>
<evidence type="ECO:0000259" key="3">
    <source>
        <dbReference type="Pfam" id="PF25871"/>
    </source>
</evidence>
<dbReference type="Pfam" id="PF25871">
    <property type="entry name" value="HTH_76"/>
    <property type="match status" value="1"/>
</dbReference>
<dbReference type="InterPro" id="IPR058841">
    <property type="entry name" value="HTH_76"/>
</dbReference>
<proteinExistence type="predicted"/>
<organism evidence="4 5">
    <name type="scientific">Sanghuangporus baumii</name>
    <name type="common">Phellinus baumii</name>
    <dbReference type="NCBI Taxonomy" id="108892"/>
    <lineage>
        <taxon>Eukaryota</taxon>
        <taxon>Fungi</taxon>
        <taxon>Dikarya</taxon>
        <taxon>Basidiomycota</taxon>
        <taxon>Agaricomycotina</taxon>
        <taxon>Agaricomycetes</taxon>
        <taxon>Hymenochaetales</taxon>
        <taxon>Hymenochaetaceae</taxon>
        <taxon>Sanghuangporus</taxon>
    </lineage>
</organism>
<comment type="caution">
    <text evidence="4">The sequence shown here is derived from an EMBL/GenBank/DDBJ whole genome shotgun (WGS) entry which is preliminary data.</text>
</comment>
<evidence type="ECO:0000313" key="5">
    <source>
        <dbReference type="Proteomes" id="UP000757232"/>
    </source>
</evidence>
<dbReference type="AlphaFoldDB" id="A0A9Q5N8A5"/>
<feature type="compositionally biased region" description="Polar residues" evidence="1">
    <location>
        <begin position="72"/>
        <end position="81"/>
    </location>
</feature>
<feature type="domain" description="Peroxisomal membrane protein PEX14-like KPWE" evidence="2">
    <location>
        <begin position="93"/>
        <end position="139"/>
    </location>
</feature>
<feature type="region of interest" description="Disordered" evidence="1">
    <location>
        <begin position="111"/>
        <end position="148"/>
    </location>
</feature>
<dbReference type="Proteomes" id="UP000757232">
    <property type="component" value="Unassembled WGS sequence"/>
</dbReference>
<evidence type="ECO:0000259" key="2">
    <source>
        <dbReference type="Pfam" id="PF17733"/>
    </source>
</evidence>
<dbReference type="EMBL" id="LNZH02000191">
    <property type="protein sequence ID" value="OCB87438.1"/>
    <property type="molecule type" value="Genomic_DNA"/>
</dbReference>
<evidence type="ECO:0000313" key="4">
    <source>
        <dbReference type="EMBL" id="OCB87438.1"/>
    </source>
</evidence>
<keyword evidence="5" id="KW-1185">Reference proteome</keyword>
<evidence type="ECO:0000256" key="1">
    <source>
        <dbReference type="SAM" id="MobiDB-lite"/>
    </source>
</evidence>
<sequence>MAESTVNEQFASYPFDTDEAFQEGLSSILESVVQQGESTSDSREDIIGRAKAFYFSSVTGYQVTWDELKSANTVPSPGQRSTGEHHTQNDEKVLTFAEIVSLIESNQAHLVPNNESIPGGTTEEIPSASTAERRKKPWELVANTDAGR</sequence>
<feature type="region of interest" description="Disordered" evidence="1">
    <location>
        <begin position="72"/>
        <end position="91"/>
    </location>
</feature>
<dbReference type="Pfam" id="PF17733">
    <property type="entry name" value="KPWE_dom"/>
    <property type="match status" value="1"/>
</dbReference>
<gene>
    <name evidence="4" type="ORF">A7U60_g5343</name>
</gene>